<protein>
    <submittedName>
        <fullName evidence="1">Uncharacterized protein</fullName>
    </submittedName>
</protein>
<dbReference type="AlphaFoldDB" id="A0A0A0BXI8"/>
<keyword evidence="2" id="KW-1185">Reference proteome</keyword>
<dbReference type="EMBL" id="AXCY01000005">
    <property type="protein sequence ID" value="KGM12407.1"/>
    <property type="molecule type" value="Genomic_DNA"/>
</dbReference>
<evidence type="ECO:0000313" key="2">
    <source>
        <dbReference type="Proteomes" id="UP000029839"/>
    </source>
</evidence>
<gene>
    <name evidence="1" type="ORF">N868_15085</name>
</gene>
<dbReference type="Proteomes" id="UP000029839">
    <property type="component" value="Unassembled WGS sequence"/>
</dbReference>
<comment type="caution">
    <text evidence="1">The sequence shown here is derived from an EMBL/GenBank/DDBJ whole genome shotgun (WGS) entry which is preliminary data.</text>
</comment>
<name>A0A0A0BXI8_9CELL</name>
<organism evidence="1 2">
    <name type="scientific">Cellulomonas carbonis T26</name>
    <dbReference type="NCBI Taxonomy" id="947969"/>
    <lineage>
        <taxon>Bacteria</taxon>
        <taxon>Bacillati</taxon>
        <taxon>Actinomycetota</taxon>
        <taxon>Actinomycetes</taxon>
        <taxon>Micrococcales</taxon>
        <taxon>Cellulomonadaceae</taxon>
        <taxon>Cellulomonas</taxon>
    </lineage>
</organism>
<proteinExistence type="predicted"/>
<reference evidence="1 2" key="2">
    <citation type="journal article" date="2015" name="Stand. Genomic Sci.">
        <title>Draft genome sequence of Cellulomonas carbonis T26(T) and comparative analysis of six Cellulomonas genomes.</title>
        <authorList>
            <person name="Zhuang W."/>
            <person name="Zhang S."/>
            <person name="Xia X."/>
            <person name="Wang G."/>
        </authorList>
    </citation>
    <scope>NUCLEOTIDE SEQUENCE [LARGE SCALE GENOMIC DNA]</scope>
    <source>
        <strain evidence="1 2">T26</strain>
    </source>
</reference>
<reference evidence="1 2" key="1">
    <citation type="submission" date="2013-08" db="EMBL/GenBank/DDBJ databases">
        <title>Genome sequencing of Cellulomonas carbonis T26.</title>
        <authorList>
            <person name="Chen F."/>
            <person name="Li Y."/>
            <person name="Wang G."/>
        </authorList>
    </citation>
    <scope>NUCLEOTIDE SEQUENCE [LARGE SCALE GENOMIC DNA]</scope>
    <source>
        <strain evidence="1 2">T26</strain>
    </source>
</reference>
<sequence length="70" mass="7513">MALALMTWSGTLGRLTGRVNVVHDAVATTLPSPTGGWRFGRSGEVQALRLRPAVRAIRTNCHERDDTGGP</sequence>
<evidence type="ECO:0000313" key="1">
    <source>
        <dbReference type="EMBL" id="KGM12407.1"/>
    </source>
</evidence>
<accession>A0A0A0BXI8</accession>